<feature type="region of interest" description="Disordered" evidence="1">
    <location>
        <begin position="121"/>
        <end position="146"/>
    </location>
</feature>
<dbReference type="eggNOG" id="ENOG5032EED">
    <property type="taxonomic scope" value="Bacteria"/>
</dbReference>
<dbReference type="Pfam" id="PF26395">
    <property type="entry name" value="E2-CBASS"/>
    <property type="match status" value="1"/>
</dbReference>
<dbReference type="EMBL" id="AVPJ01000031">
    <property type="protein sequence ID" value="KGN29725.1"/>
    <property type="molecule type" value="Genomic_DNA"/>
</dbReference>
<evidence type="ECO:0000313" key="3">
    <source>
        <dbReference type="EMBL" id="KGN29725.1"/>
    </source>
</evidence>
<name>A0A0A0IWY1_9MICO</name>
<keyword evidence="4" id="KW-1185">Reference proteome</keyword>
<protein>
    <recommendedName>
        <fullName evidence="2">Type II CBASS E2 protein domain-containing protein</fullName>
    </recommendedName>
</protein>
<dbReference type="InterPro" id="IPR058588">
    <property type="entry name" value="E2-CBASS"/>
</dbReference>
<accession>A0A0A0IWY1</accession>
<evidence type="ECO:0000256" key="1">
    <source>
        <dbReference type="SAM" id="MobiDB-lite"/>
    </source>
</evidence>
<evidence type="ECO:0000313" key="4">
    <source>
        <dbReference type="Proteomes" id="UP000030002"/>
    </source>
</evidence>
<dbReference type="Proteomes" id="UP000030002">
    <property type="component" value="Unassembled WGS sequence"/>
</dbReference>
<gene>
    <name evidence="3" type="ORF">N802_11565</name>
</gene>
<evidence type="ECO:0000259" key="2">
    <source>
        <dbReference type="Pfam" id="PF26395"/>
    </source>
</evidence>
<sequence length="146" mass="16864">MEAELRAAYPDLHVRRRRADRSWVHVYTATVAVPGYPSRVVTAEFDRRFASHPEVYADGPTESPHRFDGRGGTRLCVWYHSDPPERRWVPEDGLLRLFGMVQTHLLKEAWWRESGHWVGDEAPHSARPDQARLDQARPDHTTGDTL</sequence>
<dbReference type="AlphaFoldDB" id="A0A0A0IWY1"/>
<reference evidence="3 4" key="1">
    <citation type="submission" date="2013-08" db="EMBL/GenBank/DDBJ databases">
        <title>The genome sequence of Knoellia sinensis.</title>
        <authorList>
            <person name="Zhu W."/>
            <person name="Wang G."/>
        </authorList>
    </citation>
    <scope>NUCLEOTIDE SEQUENCE [LARGE SCALE GENOMIC DNA]</scope>
    <source>
        <strain evidence="3 4">KCTC 19936</strain>
    </source>
</reference>
<comment type="caution">
    <text evidence="3">The sequence shown here is derived from an EMBL/GenBank/DDBJ whole genome shotgun (WGS) entry which is preliminary data.</text>
</comment>
<organism evidence="3 4">
    <name type="scientific">Knoellia sinensis KCTC 19936</name>
    <dbReference type="NCBI Taxonomy" id="1385520"/>
    <lineage>
        <taxon>Bacteria</taxon>
        <taxon>Bacillati</taxon>
        <taxon>Actinomycetota</taxon>
        <taxon>Actinomycetes</taxon>
        <taxon>Micrococcales</taxon>
        <taxon>Intrasporangiaceae</taxon>
        <taxon>Knoellia</taxon>
    </lineage>
</organism>
<dbReference type="STRING" id="1385520.N802_11565"/>
<proteinExistence type="predicted"/>
<feature type="domain" description="Type II CBASS E2 protein" evidence="2">
    <location>
        <begin position="3"/>
        <end position="124"/>
    </location>
</feature>